<dbReference type="KEGG" id="hcu:MUN79_15615"/>
<keyword evidence="3" id="KW-1185">Reference proteome</keyword>
<accession>A0A8T9PXR0</accession>
<dbReference type="RefSeq" id="WP_244673610.1">
    <property type="nucleotide sequence ID" value="NZ_CP095046.1"/>
</dbReference>
<feature type="region of interest" description="Disordered" evidence="1">
    <location>
        <begin position="1"/>
        <end position="25"/>
    </location>
</feature>
<dbReference type="Proteomes" id="UP000831796">
    <property type="component" value="Chromosome"/>
</dbReference>
<gene>
    <name evidence="2" type="ORF">MUN79_15615</name>
</gene>
<evidence type="ECO:0000313" key="3">
    <source>
        <dbReference type="Proteomes" id="UP000831796"/>
    </source>
</evidence>
<dbReference type="EMBL" id="CP095046">
    <property type="protein sequence ID" value="UOQ70186.1"/>
    <property type="molecule type" value="Genomic_DNA"/>
</dbReference>
<sequence>MSTQHQDTEATGTIQDRPIASASFTDSPVDFSRLQKEGGPVTYSKQIGYGNAFLSANILVFGDTYNMVKVTFTNSAGTFPNPIYLNPNNLIQTDITVESGLMTLSIKVIQLYTPTPTTTAAFI</sequence>
<evidence type="ECO:0000313" key="2">
    <source>
        <dbReference type="EMBL" id="UOQ70186.1"/>
    </source>
</evidence>
<organism evidence="2 3">
    <name type="scientific">Hymenobacter cellulosilyticus</name>
    <dbReference type="NCBI Taxonomy" id="2932248"/>
    <lineage>
        <taxon>Bacteria</taxon>
        <taxon>Pseudomonadati</taxon>
        <taxon>Bacteroidota</taxon>
        <taxon>Cytophagia</taxon>
        <taxon>Cytophagales</taxon>
        <taxon>Hymenobacteraceae</taxon>
        <taxon>Hymenobacter</taxon>
    </lineage>
</organism>
<name>A0A8T9PXR0_9BACT</name>
<feature type="compositionally biased region" description="Polar residues" evidence="1">
    <location>
        <begin position="1"/>
        <end position="14"/>
    </location>
</feature>
<protein>
    <submittedName>
        <fullName evidence="2">Uncharacterized protein</fullName>
    </submittedName>
</protein>
<proteinExistence type="predicted"/>
<reference evidence="2" key="1">
    <citation type="submission" date="2022-04" db="EMBL/GenBank/DDBJ databases">
        <title>Hymenobacter sp. isolated from the air.</title>
        <authorList>
            <person name="Won M."/>
            <person name="Lee C.-M."/>
            <person name="Woen H.-Y."/>
            <person name="Kwon S.-W."/>
        </authorList>
    </citation>
    <scope>NUCLEOTIDE SEQUENCE</scope>
    <source>
        <strain evidence="2">5116S-3</strain>
    </source>
</reference>
<dbReference type="AlphaFoldDB" id="A0A8T9PXR0"/>
<evidence type="ECO:0000256" key="1">
    <source>
        <dbReference type="SAM" id="MobiDB-lite"/>
    </source>
</evidence>